<dbReference type="Proteomes" id="UP000230607">
    <property type="component" value="Chromosome 1"/>
</dbReference>
<dbReference type="AlphaFoldDB" id="A0A2H1FIP8"/>
<proteinExistence type="predicted"/>
<organism evidence="1 2">
    <name type="scientific">Candidatus Nitrosotalea okcheonensis</name>
    <dbReference type="NCBI Taxonomy" id="1903276"/>
    <lineage>
        <taxon>Archaea</taxon>
        <taxon>Nitrososphaerota</taxon>
        <taxon>Nitrososphaeria</taxon>
        <taxon>Nitrosotaleales</taxon>
        <taxon>Nitrosotaleaceae</taxon>
        <taxon>Nitrosotalea</taxon>
    </lineage>
</organism>
<gene>
    <name evidence="1" type="ORF">NCS_30484</name>
</gene>
<keyword evidence="2" id="KW-1185">Reference proteome</keyword>
<reference evidence="2" key="1">
    <citation type="submission" date="2017-03" db="EMBL/GenBank/DDBJ databases">
        <authorList>
            <person name="Herbold C."/>
        </authorList>
    </citation>
    <scope>NUCLEOTIDE SEQUENCE [LARGE SCALE GENOMIC DNA]</scope>
</reference>
<evidence type="ECO:0000313" key="1">
    <source>
        <dbReference type="EMBL" id="SMH72644.1"/>
    </source>
</evidence>
<name>A0A2H1FIP8_9ARCH</name>
<evidence type="ECO:0000313" key="2">
    <source>
        <dbReference type="Proteomes" id="UP000230607"/>
    </source>
</evidence>
<dbReference type="EMBL" id="LT841358">
    <property type="protein sequence ID" value="SMH72644.1"/>
    <property type="molecule type" value="Genomic_DNA"/>
</dbReference>
<protein>
    <recommendedName>
        <fullName evidence="3">Flagellin</fullName>
    </recommendedName>
</protein>
<accession>A0A2H1FIP8</accession>
<sequence>MMQRRGISEIYSTIMMFTVALAIAGIVIAASSNQFNNQQQSAYQMLDSSQKRMSESVSFVTGRDTGTGSEVELVNFGLANINLDRVMVDAVRQQSYTMTFVNGTQTQFLPVKEPVIISTGTSGAKMQIVTTYGSIFEFPLQ</sequence>
<evidence type="ECO:0008006" key="3">
    <source>
        <dbReference type="Google" id="ProtNLM"/>
    </source>
</evidence>